<sequence length="86" mass="9641">MFKGFHFNPGAGHLVNAVSGSGLLIPQGLQETQPSFLYRAGKLLTLWGRRIHERNELARLDDRCLADIGMSRCEADNEAGKPFWKE</sequence>
<dbReference type="Proteomes" id="UP000246569">
    <property type="component" value="Unassembled WGS sequence"/>
</dbReference>
<evidence type="ECO:0000313" key="2">
    <source>
        <dbReference type="EMBL" id="PWV61596.1"/>
    </source>
</evidence>
<proteinExistence type="predicted"/>
<protein>
    <submittedName>
        <fullName evidence="2">Uncharacterized protein YjiS (DUF1127 family)</fullName>
    </submittedName>
</protein>
<gene>
    <name evidence="2" type="ORF">C7443_10524</name>
</gene>
<evidence type="ECO:0000313" key="3">
    <source>
        <dbReference type="Proteomes" id="UP000246569"/>
    </source>
</evidence>
<dbReference type="Pfam" id="PF06568">
    <property type="entry name" value="YjiS-like"/>
    <property type="match status" value="1"/>
</dbReference>
<comment type="caution">
    <text evidence="2">The sequence shown here is derived from an EMBL/GenBank/DDBJ whole genome shotgun (WGS) entry which is preliminary data.</text>
</comment>
<organism evidence="2 3">
    <name type="scientific">Plasticicumulans acidivorans</name>
    <dbReference type="NCBI Taxonomy" id="886464"/>
    <lineage>
        <taxon>Bacteria</taxon>
        <taxon>Pseudomonadati</taxon>
        <taxon>Pseudomonadota</taxon>
        <taxon>Gammaproteobacteria</taxon>
        <taxon>Candidatus Competibacteraceae</taxon>
        <taxon>Plasticicumulans</taxon>
    </lineage>
</organism>
<keyword evidence="3" id="KW-1185">Reference proteome</keyword>
<reference evidence="2 3" key="1">
    <citation type="submission" date="2018-05" db="EMBL/GenBank/DDBJ databases">
        <title>Genomic Encyclopedia of Type Strains, Phase IV (KMG-IV): sequencing the most valuable type-strain genomes for metagenomic binning, comparative biology and taxonomic classification.</title>
        <authorList>
            <person name="Goeker M."/>
        </authorList>
    </citation>
    <scope>NUCLEOTIDE SEQUENCE [LARGE SCALE GENOMIC DNA]</scope>
    <source>
        <strain evidence="2 3">DSM 23606</strain>
    </source>
</reference>
<feature type="domain" description="YjiS-like" evidence="1">
    <location>
        <begin position="44"/>
        <end position="75"/>
    </location>
</feature>
<evidence type="ECO:0000259" key="1">
    <source>
        <dbReference type="Pfam" id="PF06568"/>
    </source>
</evidence>
<accession>A0A317MUC3</accession>
<name>A0A317MUC3_9GAMM</name>
<dbReference type="RefSeq" id="WP_211346188.1">
    <property type="nucleotide sequence ID" value="NZ_QGTJ01000005.1"/>
</dbReference>
<dbReference type="InterPro" id="IPR009506">
    <property type="entry name" value="YjiS-like"/>
</dbReference>
<dbReference type="EMBL" id="QGTJ01000005">
    <property type="protein sequence ID" value="PWV61596.1"/>
    <property type="molecule type" value="Genomic_DNA"/>
</dbReference>
<dbReference type="AlphaFoldDB" id="A0A317MUC3"/>